<dbReference type="GO" id="GO:0000981">
    <property type="term" value="F:DNA-binding transcription factor activity, RNA polymerase II-specific"/>
    <property type="evidence" value="ECO:0007669"/>
    <property type="project" value="TreeGrafter"/>
</dbReference>
<feature type="region of interest" description="Disordered" evidence="13">
    <location>
        <begin position="304"/>
        <end position="408"/>
    </location>
</feature>
<evidence type="ECO:0000313" key="17">
    <source>
        <dbReference type="Proteomes" id="UP001443914"/>
    </source>
</evidence>
<gene>
    <name evidence="16" type="ORF">RND81_10G232800</name>
</gene>
<dbReference type="InterPro" id="IPR014889">
    <property type="entry name" value="Transc_factor_DP_C"/>
</dbReference>
<keyword evidence="6 12" id="KW-0175">Coiled coil</keyword>
<dbReference type="GO" id="GO:0000977">
    <property type="term" value="F:RNA polymerase II transcription regulatory region sequence-specific DNA binding"/>
    <property type="evidence" value="ECO:0007669"/>
    <property type="project" value="TreeGrafter"/>
</dbReference>
<comment type="subcellular location">
    <subcellularLocation>
        <location evidence="2">Cytoplasm</location>
    </subcellularLocation>
    <subcellularLocation>
        <location evidence="1 11">Nucleus</location>
    </subcellularLocation>
</comment>
<name>A0AAW1I787_SAPOF</name>
<evidence type="ECO:0000256" key="4">
    <source>
        <dbReference type="ARBA" id="ARBA00022490"/>
    </source>
</evidence>
<evidence type="ECO:0000256" key="9">
    <source>
        <dbReference type="ARBA" id="ARBA00023242"/>
    </source>
</evidence>
<dbReference type="SMART" id="SM01372">
    <property type="entry name" value="E2F_TDP"/>
    <property type="match status" value="1"/>
</dbReference>
<dbReference type="Proteomes" id="UP001443914">
    <property type="component" value="Unassembled WGS sequence"/>
</dbReference>
<dbReference type="FunFam" id="1.10.10.10:FF:000187">
    <property type="entry name" value="Transcription factor-like protein DPB"/>
    <property type="match status" value="1"/>
</dbReference>
<organism evidence="16 17">
    <name type="scientific">Saponaria officinalis</name>
    <name type="common">Common soapwort</name>
    <name type="synonym">Lychnis saponaria</name>
    <dbReference type="NCBI Taxonomy" id="3572"/>
    <lineage>
        <taxon>Eukaryota</taxon>
        <taxon>Viridiplantae</taxon>
        <taxon>Streptophyta</taxon>
        <taxon>Embryophyta</taxon>
        <taxon>Tracheophyta</taxon>
        <taxon>Spermatophyta</taxon>
        <taxon>Magnoliopsida</taxon>
        <taxon>eudicotyledons</taxon>
        <taxon>Gunneridae</taxon>
        <taxon>Pentapetalae</taxon>
        <taxon>Caryophyllales</taxon>
        <taxon>Caryophyllaceae</taxon>
        <taxon>Caryophylleae</taxon>
        <taxon>Saponaria</taxon>
    </lineage>
</organism>
<dbReference type="EMBL" id="JBDFQZ010000010">
    <property type="protein sequence ID" value="KAK9684794.1"/>
    <property type="molecule type" value="Genomic_DNA"/>
</dbReference>
<evidence type="ECO:0000256" key="8">
    <source>
        <dbReference type="ARBA" id="ARBA00023163"/>
    </source>
</evidence>
<sequence>MVAGNFLEDGEKNLKGVTRSWGTTVSGQSVSTSGSAGSPTSRSEAGMATPARDNNTTLGLSRLDIRGDDSTALGLSRLEILGDDSASQGAVASSKKKKRGQRATGTDKSGRGLRQFSMKVCEKVESKGRTTYNEVADELVAEHADASNALGNNEQGYDEKNIRRRVYDALNVLMAMDIISKDKKEIQWRGLPRTSLNDIEELKAERVGLRNRIEKKATYLRELEEQFVGYQNLIQRNQQLYGNGNPPSGGVALPFILVQTRPNATVEVEISEDMQLVHFDFNSTPFELHDDNFVLKQMNFCKKPQLDSGDSSPPASAGEDRSMPDAYHPQTSPTPSPKPCHAQAAQLSSPLKVYQTRLSSSSPPSRTYQPPFPLSSSRSSTPMKTPTSSPLPGILKARVQHERYSNGS</sequence>
<keyword evidence="17" id="KW-1185">Reference proteome</keyword>
<keyword evidence="7 11" id="KW-0238">DNA-binding</keyword>
<reference evidence="16 17" key="1">
    <citation type="submission" date="2024-03" db="EMBL/GenBank/DDBJ databases">
        <title>WGS assembly of Saponaria officinalis var. Norfolk2.</title>
        <authorList>
            <person name="Jenkins J."/>
            <person name="Shu S."/>
            <person name="Grimwood J."/>
            <person name="Barry K."/>
            <person name="Goodstein D."/>
            <person name="Schmutz J."/>
            <person name="Leebens-Mack J."/>
            <person name="Osbourn A."/>
        </authorList>
    </citation>
    <scope>NUCLEOTIDE SEQUENCE [LARGE SCALE GENOMIC DNA]</scope>
    <source>
        <strain evidence="17">cv. Norfolk2</strain>
        <strain evidence="16">JIC</strain>
        <tissue evidence="16">Leaf</tissue>
    </source>
</reference>
<keyword evidence="5 11" id="KW-0805">Transcription regulation</keyword>
<accession>A0AAW1I787</accession>
<dbReference type="InterPro" id="IPR015648">
    <property type="entry name" value="Transcrpt_fac_DP"/>
</dbReference>
<dbReference type="PANTHER" id="PTHR12548:SF9">
    <property type="entry name" value="TRANSCRIPTION FACTOR DP"/>
    <property type="match status" value="1"/>
</dbReference>
<dbReference type="FunFam" id="1.20.140.80:FF:000002">
    <property type="entry name" value="Transcription factor-like protein DPB"/>
    <property type="match status" value="1"/>
</dbReference>
<evidence type="ECO:0000256" key="1">
    <source>
        <dbReference type="ARBA" id="ARBA00004123"/>
    </source>
</evidence>
<evidence type="ECO:0000256" key="13">
    <source>
        <dbReference type="SAM" id="MobiDB-lite"/>
    </source>
</evidence>
<dbReference type="GO" id="GO:0051726">
    <property type="term" value="P:regulation of cell cycle"/>
    <property type="evidence" value="ECO:0007669"/>
    <property type="project" value="InterPro"/>
</dbReference>
<evidence type="ECO:0000256" key="12">
    <source>
        <dbReference type="SAM" id="Coils"/>
    </source>
</evidence>
<feature type="region of interest" description="Disordered" evidence="13">
    <location>
        <begin position="18"/>
        <end position="57"/>
    </location>
</feature>
<dbReference type="CDD" id="cd14458">
    <property type="entry name" value="DP_DD"/>
    <property type="match status" value="1"/>
</dbReference>
<feature type="domain" description="E2F/DP family winged-helix DNA-binding" evidence="15">
    <location>
        <begin position="108"/>
        <end position="190"/>
    </location>
</feature>
<feature type="coiled-coil region" evidence="12">
    <location>
        <begin position="206"/>
        <end position="240"/>
    </location>
</feature>
<feature type="region of interest" description="Disordered" evidence="13">
    <location>
        <begin position="86"/>
        <end position="111"/>
    </location>
</feature>
<evidence type="ECO:0000256" key="6">
    <source>
        <dbReference type="ARBA" id="ARBA00023054"/>
    </source>
</evidence>
<dbReference type="SUPFAM" id="SSF144074">
    <property type="entry name" value="E2F-DP heterodimerization region"/>
    <property type="match status" value="1"/>
</dbReference>
<feature type="domain" description="Transcription factor DP C-terminal" evidence="14">
    <location>
        <begin position="197"/>
        <end position="352"/>
    </location>
</feature>
<proteinExistence type="inferred from homology"/>
<evidence type="ECO:0000313" key="16">
    <source>
        <dbReference type="EMBL" id="KAK9684793.1"/>
    </source>
</evidence>
<dbReference type="Pfam" id="PF02319">
    <property type="entry name" value="WHD_E2F_TDP"/>
    <property type="match status" value="1"/>
</dbReference>
<dbReference type="InterPro" id="IPR036390">
    <property type="entry name" value="WH_DNA-bd_sf"/>
</dbReference>
<dbReference type="EMBL" id="JBDFQZ010000010">
    <property type="protein sequence ID" value="KAK9684792.1"/>
    <property type="molecule type" value="Genomic_DNA"/>
</dbReference>
<comment type="caution">
    <text evidence="16">The sequence shown here is derived from an EMBL/GenBank/DDBJ whole genome shotgun (WGS) entry which is preliminary data.</text>
</comment>
<dbReference type="EMBL" id="JBDFQZ010000010">
    <property type="protein sequence ID" value="KAK9684793.1"/>
    <property type="molecule type" value="Genomic_DNA"/>
</dbReference>
<evidence type="ECO:0000256" key="3">
    <source>
        <dbReference type="ARBA" id="ARBA00010940"/>
    </source>
</evidence>
<keyword evidence="4" id="KW-0963">Cytoplasm</keyword>
<evidence type="ECO:0000256" key="10">
    <source>
        <dbReference type="ARBA" id="ARBA00023306"/>
    </source>
</evidence>
<dbReference type="Gene3D" id="1.20.140.80">
    <property type="entry name" value="Transcription factor DP"/>
    <property type="match status" value="1"/>
</dbReference>
<keyword evidence="9 11" id="KW-0539">Nucleus</keyword>
<keyword evidence="8 11" id="KW-0804">Transcription</keyword>
<dbReference type="InterPro" id="IPR003316">
    <property type="entry name" value="E2F_WHTH_DNA-bd_dom"/>
</dbReference>
<feature type="compositionally biased region" description="Basic and acidic residues" evidence="13">
    <location>
        <begin position="399"/>
        <end position="408"/>
    </location>
</feature>
<dbReference type="AlphaFoldDB" id="A0AAW1I787"/>
<feature type="compositionally biased region" description="Low complexity" evidence="13">
    <location>
        <begin position="20"/>
        <end position="43"/>
    </location>
</feature>
<evidence type="ECO:0000259" key="14">
    <source>
        <dbReference type="SMART" id="SM01138"/>
    </source>
</evidence>
<evidence type="ECO:0008006" key="18">
    <source>
        <dbReference type="Google" id="ProtNLM"/>
    </source>
</evidence>
<dbReference type="InterPro" id="IPR038168">
    <property type="entry name" value="TF_DP_C_sf"/>
</dbReference>
<dbReference type="SUPFAM" id="SSF46785">
    <property type="entry name" value="Winged helix' DNA-binding domain"/>
    <property type="match status" value="1"/>
</dbReference>
<evidence type="ECO:0000256" key="7">
    <source>
        <dbReference type="ARBA" id="ARBA00023125"/>
    </source>
</evidence>
<feature type="compositionally biased region" description="Low complexity" evidence="13">
    <location>
        <begin position="374"/>
        <end position="392"/>
    </location>
</feature>
<evidence type="ECO:0000256" key="11">
    <source>
        <dbReference type="RuleBase" id="RU003796"/>
    </source>
</evidence>
<protein>
    <recommendedName>
        <fullName evidence="18">Transcription factor-like protein DPB</fullName>
    </recommendedName>
</protein>
<dbReference type="GO" id="GO:0070176">
    <property type="term" value="C:DRM complex"/>
    <property type="evidence" value="ECO:0007669"/>
    <property type="project" value="UniProtKB-ARBA"/>
</dbReference>
<dbReference type="SMART" id="SM01138">
    <property type="entry name" value="DP"/>
    <property type="match status" value="1"/>
</dbReference>
<dbReference type="PANTHER" id="PTHR12548">
    <property type="entry name" value="TRANSCRIPTION FACTOR DP"/>
    <property type="match status" value="1"/>
</dbReference>
<dbReference type="InterPro" id="IPR036388">
    <property type="entry name" value="WH-like_DNA-bd_sf"/>
</dbReference>
<dbReference type="Gene3D" id="1.10.10.10">
    <property type="entry name" value="Winged helix-like DNA-binding domain superfamily/Winged helix DNA-binding domain"/>
    <property type="match status" value="1"/>
</dbReference>
<dbReference type="InterPro" id="IPR037241">
    <property type="entry name" value="E2F-DP_heterodim"/>
</dbReference>
<comment type="similarity">
    <text evidence="3 11">Belongs to the E2F/DP family.</text>
</comment>
<dbReference type="GO" id="GO:0005737">
    <property type="term" value="C:cytoplasm"/>
    <property type="evidence" value="ECO:0007669"/>
    <property type="project" value="UniProtKB-SubCell"/>
</dbReference>
<evidence type="ECO:0000259" key="15">
    <source>
        <dbReference type="SMART" id="SM01372"/>
    </source>
</evidence>
<keyword evidence="10" id="KW-0131">Cell cycle</keyword>
<dbReference type="Pfam" id="PF08781">
    <property type="entry name" value="DP"/>
    <property type="match status" value="1"/>
</dbReference>
<evidence type="ECO:0000256" key="5">
    <source>
        <dbReference type="ARBA" id="ARBA00023015"/>
    </source>
</evidence>
<evidence type="ECO:0000256" key="2">
    <source>
        <dbReference type="ARBA" id="ARBA00004496"/>
    </source>
</evidence>